<comment type="caution">
    <text evidence="1">The sequence shown here is derived from an EMBL/GenBank/DDBJ whole genome shotgun (WGS) entry which is preliminary data.</text>
</comment>
<evidence type="ECO:0000313" key="2">
    <source>
        <dbReference type="Proteomes" id="UP001056120"/>
    </source>
</evidence>
<sequence length="104" mass="10552">MQPPANLNLVATSDCNFRSSPHLIVFGFVFPGDGGAADNGFCGGGGDGPAATSYESQQTLIWGFCGGRNRGDGGVLVDVKSRSGSVGAEIKICCSQFTSGDDDG</sequence>
<dbReference type="EMBL" id="CM042032">
    <property type="protein sequence ID" value="KAI3777684.1"/>
    <property type="molecule type" value="Genomic_DNA"/>
</dbReference>
<reference evidence="2" key="1">
    <citation type="journal article" date="2022" name="Mol. Ecol. Resour.">
        <title>The genomes of chicory, endive, great burdock and yacon provide insights into Asteraceae palaeo-polyploidization history and plant inulin production.</title>
        <authorList>
            <person name="Fan W."/>
            <person name="Wang S."/>
            <person name="Wang H."/>
            <person name="Wang A."/>
            <person name="Jiang F."/>
            <person name="Liu H."/>
            <person name="Zhao H."/>
            <person name="Xu D."/>
            <person name="Zhang Y."/>
        </authorList>
    </citation>
    <scope>NUCLEOTIDE SEQUENCE [LARGE SCALE GENOMIC DNA]</scope>
    <source>
        <strain evidence="2">cv. Yunnan</strain>
    </source>
</reference>
<accession>A0ACB9G224</accession>
<name>A0ACB9G224_9ASTR</name>
<dbReference type="Proteomes" id="UP001056120">
    <property type="component" value="Linkage Group LG15"/>
</dbReference>
<gene>
    <name evidence="1" type="ORF">L1987_47485</name>
</gene>
<keyword evidence="2" id="KW-1185">Reference proteome</keyword>
<organism evidence="1 2">
    <name type="scientific">Smallanthus sonchifolius</name>
    <dbReference type="NCBI Taxonomy" id="185202"/>
    <lineage>
        <taxon>Eukaryota</taxon>
        <taxon>Viridiplantae</taxon>
        <taxon>Streptophyta</taxon>
        <taxon>Embryophyta</taxon>
        <taxon>Tracheophyta</taxon>
        <taxon>Spermatophyta</taxon>
        <taxon>Magnoliopsida</taxon>
        <taxon>eudicotyledons</taxon>
        <taxon>Gunneridae</taxon>
        <taxon>Pentapetalae</taxon>
        <taxon>asterids</taxon>
        <taxon>campanulids</taxon>
        <taxon>Asterales</taxon>
        <taxon>Asteraceae</taxon>
        <taxon>Asteroideae</taxon>
        <taxon>Heliantheae alliance</taxon>
        <taxon>Millerieae</taxon>
        <taxon>Smallanthus</taxon>
    </lineage>
</organism>
<proteinExistence type="predicted"/>
<reference evidence="1 2" key="2">
    <citation type="journal article" date="2022" name="Mol. Ecol. Resour.">
        <title>The genomes of chicory, endive, great burdock and yacon provide insights into Asteraceae paleo-polyploidization history and plant inulin production.</title>
        <authorList>
            <person name="Fan W."/>
            <person name="Wang S."/>
            <person name="Wang H."/>
            <person name="Wang A."/>
            <person name="Jiang F."/>
            <person name="Liu H."/>
            <person name="Zhao H."/>
            <person name="Xu D."/>
            <person name="Zhang Y."/>
        </authorList>
    </citation>
    <scope>NUCLEOTIDE SEQUENCE [LARGE SCALE GENOMIC DNA]</scope>
    <source>
        <strain evidence="2">cv. Yunnan</strain>
        <tissue evidence="1">Leaves</tissue>
    </source>
</reference>
<protein>
    <submittedName>
        <fullName evidence="1">Uncharacterized protein</fullName>
    </submittedName>
</protein>
<evidence type="ECO:0000313" key="1">
    <source>
        <dbReference type="EMBL" id="KAI3777684.1"/>
    </source>
</evidence>